<name>A0A101HHW9_9BACT</name>
<proteinExistence type="predicted"/>
<protein>
    <submittedName>
        <fullName evidence="1">Uncharacterized protein</fullName>
    </submittedName>
</protein>
<dbReference type="AlphaFoldDB" id="A0A101HHW9"/>
<comment type="caution">
    <text evidence="1">The sequence shown here is derived from an EMBL/GenBank/DDBJ whole genome shotgun (WGS) entry which is preliminary data.</text>
</comment>
<feature type="non-terminal residue" evidence="1">
    <location>
        <position position="1"/>
    </location>
</feature>
<dbReference type="Proteomes" id="UP000053904">
    <property type="component" value="Unassembled WGS sequence"/>
</dbReference>
<sequence length="52" mass="5946">PQCEVSFLRLETLGFEDEDGNRGDTYMYTISEEATEEQLENLDKILTSMAVI</sequence>
<organism evidence="1 2">
    <name type="scientific">candidate division WS6 bacterium 34_10</name>
    <dbReference type="NCBI Taxonomy" id="1641389"/>
    <lineage>
        <taxon>Bacteria</taxon>
        <taxon>Candidatus Dojkabacteria</taxon>
    </lineage>
</organism>
<accession>A0A101HHW9</accession>
<reference evidence="2" key="1">
    <citation type="journal article" date="2015" name="MBio">
        <title>Genome-Resolved Metagenomic Analysis Reveals Roles for Candidate Phyla and Other Microbial Community Members in Biogeochemical Transformations in Oil Reservoirs.</title>
        <authorList>
            <person name="Hu P."/>
            <person name="Tom L."/>
            <person name="Singh A."/>
            <person name="Thomas B.C."/>
            <person name="Baker B.J."/>
            <person name="Piceno Y.M."/>
            <person name="Andersen G.L."/>
            <person name="Banfield J.F."/>
        </authorList>
    </citation>
    <scope>NUCLEOTIDE SEQUENCE [LARGE SCALE GENOMIC DNA]</scope>
</reference>
<evidence type="ECO:0000313" key="1">
    <source>
        <dbReference type="EMBL" id="KUK76740.1"/>
    </source>
</evidence>
<evidence type="ECO:0000313" key="2">
    <source>
        <dbReference type="Proteomes" id="UP000053904"/>
    </source>
</evidence>
<dbReference type="EMBL" id="LGGO01000110">
    <property type="protein sequence ID" value="KUK76740.1"/>
    <property type="molecule type" value="Genomic_DNA"/>
</dbReference>
<gene>
    <name evidence="1" type="ORF">XD93_0745</name>
</gene>